<dbReference type="InterPro" id="IPR003115">
    <property type="entry name" value="ParB_N"/>
</dbReference>
<feature type="region of interest" description="Disordered" evidence="2">
    <location>
        <begin position="1"/>
        <end position="35"/>
    </location>
</feature>
<proteinExistence type="inferred from homology"/>
<dbReference type="PANTHER" id="PTHR33375">
    <property type="entry name" value="CHROMOSOME-PARTITIONING PROTEIN PARB-RELATED"/>
    <property type="match status" value="1"/>
</dbReference>
<protein>
    <submittedName>
        <fullName evidence="4">Plasmid partitioning protein RepB</fullName>
    </submittedName>
</protein>
<evidence type="ECO:0000256" key="1">
    <source>
        <dbReference type="ARBA" id="ARBA00006295"/>
    </source>
</evidence>
<dbReference type="GO" id="GO:0003677">
    <property type="term" value="F:DNA binding"/>
    <property type="evidence" value="ECO:0007669"/>
    <property type="project" value="InterPro"/>
</dbReference>
<dbReference type="Gene3D" id="1.10.10.2830">
    <property type="match status" value="1"/>
</dbReference>
<dbReference type="Pfam" id="PF02195">
    <property type="entry name" value="ParB_N"/>
    <property type="match status" value="1"/>
</dbReference>
<comment type="similarity">
    <text evidence="1">Belongs to the ParB family.</text>
</comment>
<dbReference type="AlphaFoldDB" id="A0AAE6BRX8"/>
<dbReference type="NCBIfam" id="TIGR00180">
    <property type="entry name" value="parB_part"/>
    <property type="match status" value="1"/>
</dbReference>
<keyword evidence="4" id="KW-0614">Plasmid</keyword>
<dbReference type="SMART" id="SM00470">
    <property type="entry name" value="ParB"/>
    <property type="match status" value="1"/>
</dbReference>
<dbReference type="InterPro" id="IPR017819">
    <property type="entry name" value="Plasmid_partition_RepB"/>
</dbReference>
<dbReference type="SUPFAM" id="SSF109709">
    <property type="entry name" value="KorB DNA-binding domain-like"/>
    <property type="match status" value="1"/>
</dbReference>
<gene>
    <name evidence="4" type="primary">repB</name>
    <name evidence="4" type="ORF">CFBP6624_25385</name>
</gene>
<name>A0AAE6BRX8_AGRTU</name>
<evidence type="ECO:0000313" key="4">
    <source>
        <dbReference type="EMBL" id="QCM03550.1"/>
    </source>
</evidence>
<dbReference type="GO" id="GO:0007059">
    <property type="term" value="P:chromosome segregation"/>
    <property type="evidence" value="ECO:0007669"/>
    <property type="project" value="TreeGrafter"/>
</dbReference>
<dbReference type="EMBL" id="CP039909">
    <property type="protein sequence ID" value="QCM03550.1"/>
    <property type="molecule type" value="Genomic_DNA"/>
</dbReference>
<evidence type="ECO:0000313" key="5">
    <source>
        <dbReference type="Proteomes" id="UP000298646"/>
    </source>
</evidence>
<accession>A0AAE6BRX8</accession>
<dbReference type="InterPro" id="IPR037972">
    <property type="entry name" value="RepB_N"/>
</dbReference>
<reference evidence="4 5" key="1">
    <citation type="submission" date="2019-04" db="EMBL/GenBank/DDBJ databases">
        <title>Complete genome sequence of Agrobacterium tumefaciens CFBP6624.</title>
        <authorList>
            <person name="Haryono M."/>
            <person name="Lin Y.-C."/>
            <person name="Lai E.-M."/>
            <person name="Kuo C.-H."/>
        </authorList>
    </citation>
    <scope>NUCLEOTIDE SEQUENCE [LARGE SCALE GENOMIC DNA]</scope>
    <source>
        <strain evidence="4 5">CFBP6624</strain>
        <plasmid evidence="5">patcfbp6624</plasmid>
    </source>
</reference>
<dbReference type="CDD" id="cd16405">
    <property type="entry name" value="RepB_like_N"/>
    <property type="match status" value="1"/>
</dbReference>
<geneLocation type="plasmid" evidence="5">
    <name>patcfbp6624</name>
</geneLocation>
<organism evidence="4 5">
    <name type="scientific">Agrobacterium tumefaciens</name>
    <dbReference type="NCBI Taxonomy" id="358"/>
    <lineage>
        <taxon>Bacteria</taxon>
        <taxon>Pseudomonadati</taxon>
        <taxon>Pseudomonadota</taxon>
        <taxon>Alphaproteobacteria</taxon>
        <taxon>Hyphomicrobiales</taxon>
        <taxon>Rhizobiaceae</taxon>
        <taxon>Rhizobium/Agrobacterium group</taxon>
        <taxon>Agrobacterium</taxon>
        <taxon>Agrobacterium tumefaciens complex</taxon>
    </lineage>
</organism>
<evidence type="ECO:0000259" key="3">
    <source>
        <dbReference type="SMART" id="SM00470"/>
    </source>
</evidence>
<dbReference type="PANTHER" id="PTHR33375:SF1">
    <property type="entry name" value="CHROMOSOME-PARTITIONING PROTEIN PARB-RELATED"/>
    <property type="match status" value="1"/>
</dbReference>
<dbReference type="Gene3D" id="3.90.1530.30">
    <property type="match status" value="1"/>
</dbReference>
<dbReference type="InterPro" id="IPR004437">
    <property type="entry name" value="ParB/RepB/Spo0J"/>
</dbReference>
<dbReference type="NCBIfam" id="TIGR03454">
    <property type="entry name" value="partition_RepB"/>
    <property type="match status" value="1"/>
</dbReference>
<dbReference type="SUPFAM" id="SSF110849">
    <property type="entry name" value="ParB/Sulfiredoxin"/>
    <property type="match status" value="1"/>
</dbReference>
<dbReference type="InterPro" id="IPR011111">
    <property type="entry name" value="Plasmid_RepB"/>
</dbReference>
<dbReference type="Proteomes" id="UP000298646">
    <property type="component" value="Plasmid pAtCFBP6624"/>
</dbReference>
<dbReference type="RefSeq" id="WP_062653964.1">
    <property type="nucleotide sequence ID" value="NZ_CP039905.1"/>
</dbReference>
<feature type="compositionally biased region" description="Basic and acidic residues" evidence="2">
    <location>
        <begin position="15"/>
        <end position="30"/>
    </location>
</feature>
<sequence length="331" mass="36727">MARNHSLAKFVQPSAEEHQKTADARAEYTRRGASRSMMQSLDELAETSIRMLEGETVVALDPDLLEGSFVADRIGDDQEDYIQLREAIRQSGQSTPILVRPHPAAEGRYMIVFGHRRARAARDLRIPVRAVIKPLEDIAHVIAQGQENTARSDLTFVEKALFARKLVANGMSKDVVKIALTIDDTLLSRMLAVAETVPETVFDAVGAAKGVGRDRWEELKKLLQIPANAERACEFIRTDDFRHTAEAERFNVLLAELKTAKKPKKKQNASPSVRQFDVAAKSVAVTTKSSGKTFTLALTSKDASRFGAFLSDQLESLYQTFQREVQTEAGD</sequence>
<dbReference type="GO" id="GO:0005694">
    <property type="term" value="C:chromosome"/>
    <property type="evidence" value="ECO:0007669"/>
    <property type="project" value="TreeGrafter"/>
</dbReference>
<evidence type="ECO:0000256" key="2">
    <source>
        <dbReference type="SAM" id="MobiDB-lite"/>
    </source>
</evidence>
<feature type="domain" description="ParB-like N-terminal" evidence="3">
    <location>
        <begin position="58"/>
        <end position="149"/>
    </location>
</feature>
<dbReference type="Pfam" id="PF07506">
    <property type="entry name" value="RepB"/>
    <property type="match status" value="1"/>
</dbReference>
<dbReference type="InterPro" id="IPR036086">
    <property type="entry name" value="ParB/Sulfiredoxin_sf"/>
</dbReference>
<dbReference type="InterPro" id="IPR050336">
    <property type="entry name" value="Chromosome_partition/occlusion"/>
</dbReference>